<protein>
    <submittedName>
        <fullName evidence="2">Uncharacterized protein</fullName>
    </submittedName>
</protein>
<feature type="chain" id="PRO_5020601719" evidence="1">
    <location>
        <begin position="25"/>
        <end position="199"/>
    </location>
</feature>
<gene>
    <name evidence="2" type="ORF">EWH70_07555</name>
</gene>
<evidence type="ECO:0000313" key="3">
    <source>
        <dbReference type="Proteomes" id="UP000292003"/>
    </source>
</evidence>
<keyword evidence="3" id="KW-1185">Reference proteome</keyword>
<reference evidence="2 3" key="1">
    <citation type="submission" date="2019-02" db="EMBL/GenBank/DDBJ databases">
        <title>Draft genome sequence of Amycolatopsis sp. 8-3EHSu isolated from roots of Suaeda maritima.</title>
        <authorList>
            <person name="Duangmal K."/>
            <person name="Chantavorakit T."/>
        </authorList>
    </citation>
    <scope>NUCLEOTIDE SEQUENCE [LARGE SCALE GENOMIC DNA]</scope>
    <source>
        <strain evidence="2 3">8-3EHSu</strain>
    </source>
</reference>
<dbReference type="EMBL" id="SFCC01000003">
    <property type="protein sequence ID" value="RZQ64925.1"/>
    <property type="molecule type" value="Genomic_DNA"/>
</dbReference>
<organism evidence="2 3">
    <name type="scientific">Amycolatopsis suaedae</name>
    <dbReference type="NCBI Taxonomy" id="2510978"/>
    <lineage>
        <taxon>Bacteria</taxon>
        <taxon>Bacillati</taxon>
        <taxon>Actinomycetota</taxon>
        <taxon>Actinomycetes</taxon>
        <taxon>Pseudonocardiales</taxon>
        <taxon>Pseudonocardiaceae</taxon>
        <taxon>Amycolatopsis</taxon>
    </lineage>
</organism>
<accession>A0A4V2EMF9</accession>
<dbReference type="OrthoDB" id="4863392at2"/>
<evidence type="ECO:0000256" key="1">
    <source>
        <dbReference type="SAM" id="SignalP"/>
    </source>
</evidence>
<dbReference type="Proteomes" id="UP000292003">
    <property type="component" value="Unassembled WGS sequence"/>
</dbReference>
<proteinExistence type="predicted"/>
<dbReference type="AlphaFoldDB" id="A0A4V2EMF9"/>
<name>A0A4V2EMF9_9PSEU</name>
<evidence type="ECO:0000313" key="2">
    <source>
        <dbReference type="EMBL" id="RZQ64925.1"/>
    </source>
</evidence>
<sequence>MGLGLVAATVALGASVLSAAPASAAELKLTYPVSGTSIVAKTGGELKLGPGTLKSTVTPKPGGGDIVGDISLPPSQATFEVVGFIPAKATVTVLPTGPAVGEIKQGALTARSSFNLQLTDIWVGVIPMIGAKCTTAEPVVVDLKSTGSFTVFNGGNLEGVYTIPKFGGCPVLDAALSSMISGPDNKLTFTLGKPTTGTS</sequence>
<keyword evidence="1" id="KW-0732">Signal</keyword>
<feature type="signal peptide" evidence="1">
    <location>
        <begin position="1"/>
        <end position="24"/>
    </location>
</feature>
<comment type="caution">
    <text evidence="2">The sequence shown here is derived from an EMBL/GenBank/DDBJ whole genome shotgun (WGS) entry which is preliminary data.</text>
</comment>